<dbReference type="InterPro" id="IPR033413">
    <property type="entry name" value="DUF5117"/>
</dbReference>
<dbReference type="CDD" id="cd04276">
    <property type="entry name" value="ZnMc_MMP_like_2"/>
    <property type="match status" value="1"/>
</dbReference>
<dbReference type="Proteomes" id="UP000316095">
    <property type="component" value="Unassembled WGS sequence"/>
</dbReference>
<feature type="domain" description="DUF5117" evidence="2">
    <location>
        <begin position="105"/>
        <end position="281"/>
    </location>
</feature>
<comment type="caution">
    <text evidence="3">The sequence shown here is derived from an EMBL/GenBank/DDBJ whole genome shotgun (WGS) entry which is preliminary data.</text>
</comment>
<dbReference type="Pfam" id="PF16313">
    <property type="entry name" value="DUF4953"/>
    <property type="match status" value="1"/>
</dbReference>
<evidence type="ECO:0008006" key="5">
    <source>
        <dbReference type="Google" id="ProtNLM"/>
    </source>
</evidence>
<evidence type="ECO:0000259" key="2">
    <source>
        <dbReference type="Pfam" id="PF17148"/>
    </source>
</evidence>
<dbReference type="AlphaFoldDB" id="A0A5C5XK34"/>
<reference evidence="3 4" key="1">
    <citation type="submission" date="2019-02" db="EMBL/GenBank/DDBJ databases">
        <title>Deep-cultivation of Planctomycetes and their phenomic and genomic characterization uncovers novel biology.</title>
        <authorList>
            <person name="Wiegand S."/>
            <person name="Jogler M."/>
            <person name="Boedeker C."/>
            <person name="Pinto D."/>
            <person name="Vollmers J."/>
            <person name="Rivas-Marin E."/>
            <person name="Kohn T."/>
            <person name="Peeters S.H."/>
            <person name="Heuer A."/>
            <person name="Rast P."/>
            <person name="Oberbeckmann S."/>
            <person name="Bunk B."/>
            <person name="Jeske O."/>
            <person name="Meyerdierks A."/>
            <person name="Storesund J.E."/>
            <person name="Kallscheuer N."/>
            <person name="Luecker S."/>
            <person name="Lage O.M."/>
            <person name="Pohl T."/>
            <person name="Merkel B.J."/>
            <person name="Hornburger P."/>
            <person name="Mueller R.-W."/>
            <person name="Bruemmer F."/>
            <person name="Labrenz M."/>
            <person name="Spormann A.M."/>
            <person name="Op Den Camp H."/>
            <person name="Overmann J."/>
            <person name="Amann R."/>
            <person name="Jetten M.S.M."/>
            <person name="Mascher T."/>
            <person name="Medema M.H."/>
            <person name="Devos D.P."/>
            <person name="Kaster A.-K."/>
            <person name="Ovreas L."/>
            <person name="Rohde M."/>
            <person name="Galperin M.Y."/>
            <person name="Jogler C."/>
        </authorList>
    </citation>
    <scope>NUCLEOTIDE SEQUENCE [LARGE SCALE GENOMIC DNA]</scope>
    <source>
        <strain evidence="3 4">Pan54</strain>
    </source>
</reference>
<dbReference type="RefSeq" id="WP_146505303.1">
    <property type="nucleotide sequence ID" value="NZ_SJPG01000001.1"/>
</dbReference>
<keyword evidence="4" id="KW-1185">Reference proteome</keyword>
<accession>A0A5C5XK34</accession>
<organism evidence="3 4">
    <name type="scientific">Rubinisphaera italica</name>
    <dbReference type="NCBI Taxonomy" id="2527969"/>
    <lineage>
        <taxon>Bacteria</taxon>
        <taxon>Pseudomonadati</taxon>
        <taxon>Planctomycetota</taxon>
        <taxon>Planctomycetia</taxon>
        <taxon>Planctomycetales</taxon>
        <taxon>Planctomycetaceae</taxon>
        <taxon>Rubinisphaera</taxon>
    </lineage>
</organism>
<dbReference type="EMBL" id="SJPG01000001">
    <property type="protein sequence ID" value="TWT63576.1"/>
    <property type="molecule type" value="Genomic_DNA"/>
</dbReference>
<evidence type="ECO:0000259" key="1">
    <source>
        <dbReference type="Pfam" id="PF16313"/>
    </source>
</evidence>
<dbReference type="Gene3D" id="3.40.390.10">
    <property type="entry name" value="Collagenase (Catalytic Domain)"/>
    <property type="match status" value="1"/>
</dbReference>
<dbReference type="InterPro" id="IPR032534">
    <property type="entry name" value="EcxA_zinc-bd"/>
</dbReference>
<evidence type="ECO:0000313" key="3">
    <source>
        <dbReference type="EMBL" id="TWT63576.1"/>
    </source>
</evidence>
<dbReference type="InterPro" id="IPR034032">
    <property type="entry name" value="Zn_MMP-like_bac"/>
</dbReference>
<dbReference type="PANTHER" id="PTHR38478">
    <property type="entry name" value="PEPTIDASE M1A AND M12B"/>
    <property type="match status" value="1"/>
</dbReference>
<dbReference type="SUPFAM" id="SSF55486">
    <property type="entry name" value="Metalloproteases ('zincins'), catalytic domain"/>
    <property type="match status" value="1"/>
</dbReference>
<gene>
    <name evidence="3" type="ORF">Pan54_43300</name>
</gene>
<dbReference type="OrthoDB" id="9776599at2"/>
<dbReference type="InterPro" id="IPR024079">
    <property type="entry name" value="MetalloPept_cat_dom_sf"/>
</dbReference>
<name>A0A5C5XK34_9PLAN</name>
<dbReference type="PANTHER" id="PTHR38478:SF1">
    <property type="entry name" value="ZINC DEPENDENT METALLOPROTEASE DOMAIN LIPOPROTEIN"/>
    <property type="match status" value="1"/>
</dbReference>
<dbReference type="Pfam" id="PF17148">
    <property type="entry name" value="DUF5117"/>
    <property type="match status" value="1"/>
</dbReference>
<sequence>MQMIRKERHGLASLAGLGLVLTAMLAGIVPTVEAKEYPAWEEVTKGATTMPGLFPLYYNQKDQQLFIEISKANYDTEFILPISIASGAGRMYLGGDTLNFGDQWLVCFRRSADRIHLVRKNIKFKASAGSPQADAVKTSYNDSIIRALPIKSEKSGGSSVLIDAADLFMVDLAGIGVNPDRSRSTWFKVKAYPENIEIQVAAVFTSSQKYTTVFGSDSAVPDPRGTQIVLHYSLSKLPSNGYKPRLADDRIGYFLSTVNDFSKDVDESAKVRYINRWNLEKENPSSELSAPKQPIIFWIEKSVPRTYRPYVREGILEWNKAFEKVGFIDAIQCRDQQSSDDFEPEDIRYNTFRWITTASSFAMGPSRTNPKTGQIIDADIVFDESMVRYHRQDYVKNVGIPQGLELLARGERQAFMKLFAAEVPEIEGRQAEYDEMLKLYKELIAEHPEHSLNQQFPRQPTWVNSTGGCNCCMMGPGIQRQLGLMSSVMSINGLAPGGKVPEEFIGQAIKEVVMHEIGHTLGLRHNFKASTMLSLEEINNPEITRKKGMIGSVMDYAPANFALDPAKQGDYFTTTIGPYDYWAIEYAYKPISGNEEEELNKIAKKAPEHDLIYATDEDMAGNPDPRINLFDLGDPLDYSEQRIAFMKKSIDGLVDRVVEEGDGYQRARETFTLLLGEISQATQLAAQYVGGAYTARDHKGDPEERPAMQPIPLEKHEQALDLLSREIFSDTAFTFSPELLRKLAPEHLTDGYESTPNYLYPIYDRVLSIQRMALTSLLHEQTLKRVQEIELQAVKDQEVLTLPVIFDSLTTAIWSEVPAEINPNEPIEISTIRRNLQRAYLTQLSGIVLGTTAAPADAKSLARLHLQDLFDRLDGLEEANAKLSPYSKAHLRETRDQIAKVLNAEISSARP</sequence>
<protein>
    <recommendedName>
        <fullName evidence="5">DUF5117 domain-containing protein</fullName>
    </recommendedName>
</protein>
<feature type="domain" description="EcxA zinc-binding" evidence="1">
    <location>
        <begin position="499"/>
        <end position="818"/>
    </location>
</feature>
<evidence type="ECO:0000313" key="4">
    <source>
        <dbReference type="Proteomes" id="UP000316095"/>
    </source>
</evidence>
<dbReference type="GO" id="GO:0008237">
    <property type="term" value="F:metallopeptidase activity"/>
    <property type="evidence" value="ECO:0007669"/>
    <property type="project" value="InterPro"/>
</dbReference>
<proteinExistence type="predicted"/>